<dbReference type="SUPFAM" id="SSF57756">
    <property type="entry name" value="Retrovirus zinc finger-like domains"/>
    <property type="match status" value="1"/>
</dbReference>
<evidence type="ECO:0008006" key="13">
    <source>
        <dbReference type="Google" id="ProtNLM"/>
    </source>
</evidence>
<evidence type="ECO:0000256" key="6">
    <source>
        <dbReference type="PROSITE-ProRule" id="PRU00047"/>
    </source>
</evidence>
<dbReference type="InterPro" id="IPR001878">
    <property type="entry name" value="Znf_CCHC"/>
</dbReference>
<dbReference type="GO" id="GO:0003676">
    <property type="term" value="F:nucleic acid binding"/>
    <property type="evidence" value="ECO:0007669"/>
    <property type="project" value="InterPro"/>
</dbReference>
<protein>
    <recommendedName>
        <fullName evidence="13">CCHC-type domain-containing protein</fullName>
    </recommendedName>
</protein>
<dbReference type="STRING" id="905079.L1IKC8"/>
<evidence type="ECO:0000256" key="2">
    <source>
        <dbReference type="ARBA" id="ARBA00022723"/>
    </source>
</evidence>
<evidence type="ECO:0000313" key="10">
    <source>
        <dbReference type="EMBL" id="EKX36696.1"/>
    </source>
</evidence>
<feature type="compositionally biased region" description="Basic residues" evidence="7">
    <location>
        <begin position="662"/>
        <end position="672"/>
    </location>
</feature>
<name>L1IKC8_GUITC</name>
<dbReference type="InterPro" id="IPR013083">
    <property type="entry name" value="Znf_RING/FYVE/PHD"/>
</dbReference>
<dbReference type="KEGG" id="gtt:GUITHDRAFT_117122"/>
<dbReference type="RefSeq" id="XP_005823676.1">
    <property type="nucleotide sequence ID" value="XM_005823619.1"/>
</dbReference>
<dbReference type="SMART" id="SM00343">
    <property type="entry name" value="ZnF_C2HC"/>
    <property type="match status" value="1"/>
</dbReference>
<dbReference type="PROSITE" id="PS51282">
    <property type="entry name" value="DWNN"/>
    <property type="match status" value="1"/>
</dbReference>
<reference evidence="10 12" key="1">
    <citation type="journal article" date="2012" name="Nature">
        <title>Algal genomes reveal evolutionary mosaicism and the fate of nucleomorphs.</title>
        <authorList>
            <consortium name="DOE Joint Genome Institute"/>
            <person name="Curtis B.A."/>
            <person name="Tanifuji G."/>
            <person name="Burki F."/>
            <person name="Gruber A."/>
            <person name="Irimia M."/>
            <person name="Maruyama S."/>
            <person name="Arias M.C."/>
            <person name="Ball S.G."/>
            <person name="Gile G.H."/>
            <person name="Hirakawa Y."/>
            <person name="Hopkins J.F."/>
            <person name="Kuo A."/>
            <person name="Rensing S.A."/>
            <person name="Schmutz J."/>
            <person name="Symeonidi A."/>
            <person name="Elias M."/>
            <person name="Eveleigh R.J."/>
            <person name="Herman E.K."/>
            <person name="Klute M.J."/>
            <person name="Nakayama T."/>
            <person name="Obornik M."/>
            <person name="Reyes-Prieto A."/>
            <person name="Armbrust E.V."/>
            <person name="Aves S.J."/>
            <person name="Beiko R.G."/>
            <person name="Coutinho P."/>
            <person name="Dacks J.B."/>
            <person name="Durnford D.G."/>
            <person name="Fast N.M."/>
            <person name="Green B.R."/>
            <person name="Grisdale C.J."/>
            <person name="Hempel F."/>
            <person name="Henrissat B."/>
            <person name="Hoppner M.P."/>
            <person name="Ishida K."/>
            <person name="Kim E."/>
            <person name="Koreny L."/>
            <person name="Kroth P.G."/>
            <person name="Liu Y."/>
            <person name="Malik S.B."/>
            <person name="Maier U.G."/>
            <person name="McRose D."/>
            <person name="Mock T."/>
            <person name="Neilson J.A."/>
            <person name="Onodera N.T."/>
            <person name="Poole A.M."/>
            <person name="Pritham E.J."/>
            <person name="Richards T.A."/>
            <person name="Rocap G."/>
            <person name="Roy S.W."/>
            <person name="Sarai C."/>
            <person name="Schaack S."/>
            <person name="Shirato S."/>
            <person name="Slamovits C.H."/>
            <person name="Spencer D.F."/>
            <person name="Suzuki S."/>
            <person name="Worden A.Z."/>
            <person name="Zauner S."/>
            <person name="Barry K."/>
            <person name="Bell C."/>
            <person name="Bharti A.K."/>
            <person name="Crow J.A."/>
            <person name="Grimwood J."/>
            <person name="Kramer R."/>
            <person name="Lindquist E."/>
            <person name="Lucas S."/>
            <person name="Salamov A."/>
            <person name="McFadden G.I."/>
            <person name="Lane C.E."/>
            <person name="Keeling P.J."/>
            <person name="Gray M.W."/>
            <person name="Grigoriev I.V."/>
            <person name="Archibald J.M."/>
        </authorList>
    </citation>
    <scope>NUCLEOTIDE SEQUENCE</scope>
    <source>
        <strain evidence="10 12">CCMP2712</strain>
    </source>
</reference>
<dbReference type="EnsemblProtists" id="EKX36696">
    <property type="protein sequence ID" value="EKX36696"/>
    <property type="gene ID" value="GUITHDRAFT_117122"/>
</dbReference>
<dbReference type="InterPro" id="IPR014891">
    <property type="entry name" value="DWNN_domain"/>
</dbReference>
<dbReference type="Gene3D" id="4.10.60.10">
    <property type="entry name" value="Zinc finger, CCHC-type"/>
    <property type="match status" value="1"/>
</dbReference>
<dbReference type="InterPro" id="IPR036875">
    <property type="entry name" value="Znf_CCHC_sf"/>
</dbReference>
<feature type="compositionally biased region" description="Basic and acidic residues" evidence="7">
    <location>
        <begin position="1023"/>
        <end position="1042"/>
    </location>
</feature>
<keyword evidence="5" id="KW-0539">Nucleus</keyword>
<sequence>MSEYTGEDTFVPKNTSVLVKRVNAKAQPQALKDNSKPPTVAPVISTTAPPPFSTQIAQSNEEKKAADDSTEDEEAKLIAMMEEQNAEFQRAQHQRRQMQQLGPAQSRFGQPTAAKPPPYYLCDRCKQAGHWKKDCPTIGDPAYDQKKTAVGIPISRTRVITEAEAANATEGLWEYTDRFFLGRADFDKAIAKGSSSIVVPKDGSVPKDLQCAMMPGALIIEAVVLPCCQSNVSLPRVLPHLQDNSTCPICFQPDVTPEILKPNTKLRESVKAFLKSAIAQGITITGGQPSASKVEGESDAKVEPAQENSSLGLNEVENKDSVKDVNFSASERSPTLADDGADELSALNENAEDNEQSEDKIDYDDVIKVEPAASESTADNTNLGLDDKSKSKDAPDDNASQEAGTKEAGKINPAEASSTVQDPDLPGNLNQEGTGHPSMMQAGRMMQPPGFMAGMMRQGYPDAGRNRNSGPPPMMPPPMGGFPVPPHGFMDMMRMMGGRPGWGMPHAGPNGMPMLPQMMPGMPMGWPMGREVREGEVVKIEIVAPGKGAEAKGETTAEAFRRGERMRENRGEMKKADPAEKMRASLEGLMKANQGETRNTRIVKLVLKVVKVHNQPEKYLKTLNGNPRATQAMLRTKARDSAIQKHQKIGGGKSQSDPKCKMTMKRKQKRKQNQGLSIRLTRMMNLSLCSCPMTTTKLKMLVTMRTTNRTLLQLRARAKRERKVYQIVNANVKGQDGKMTQENRAILAVIEIAANRQEKNEGPGDAETTTAGSEFVTMIRIHGKNSGGAVTGETKTEFETSRGGEKRNEDEKKIDGGATIADAKMTGGGAMTEGARKIGGGREQETSNGIVSVSVSVSVYEKEKEKGIEKVTGTGETGEVKKEKRDREDEKAAESLAPKERSIERDARHDIERKRRERERKRSMDDDEKPSESKSASSENKTEGSDSRGKGKVIFDASGMPYHGDQDPHRSKHGEKRGRKGDRGEEREKPAILDLRESLSQRDADAARGDSRKGRGSETPADSGKEEDSSSSKRRKKDDGDGHIPVSQRLGPLRQSGEQKTSRKGGRKGHTVLEMLNFVNFLSMN</sequence>
<evidence type="ECO:0000259" key="9">
    <source>
        <dbReference type="PROSITE" id="PS51282"/>
    </source>
</evidence>
<dbReference type="PANTHER" id="PTHR15439:SF0">
    <property type="entry name" value="CELL DIVISION CYCLE AND APOPTOSIS REGULATOR PROTEIN 1-RELATED"/>
    <property type="match status" value="1"/>
</dbReference>
<dbReference type="OrthoDB" id="106784at2759"/>
<dbReference type="PROSITE" id="PS50158">
    <property type="entry name" value="ZF_CCHC"/>
    <property type="match status" value="1"/>
</dbReference>
<dbReference type="InterPro" id="IPR033489">
    <property type="entry name" value="RBBP6"/>
</dbReference>
<feature type="compositionally biased region" description="Basic and acidic residues" evidence="7">
    <location>
        <begin position="294"/>
        <end position="304"/>
    </location>
</feature>
<dbReference type="Gene3D" id="3.30.40.10">
    <property type="entry name" value="Zinc/RING finger domain, C3HC4 (zinc finger)"/>
    <property type="match status" value="1"/>
</dbReference>
<keyword evidence="2" id="KW-0479">Metal-binding</keyword>
<evidence type="ECO:0000256" key="3">
    <source>
        <dbReference type="ARBA" id="ARBA00022771"/>
    </source>
</evidence>
<feature type="region of interest" description="Disordered" evidence="7">
    <location>
        <begin position="27"/>
        <end position="72"/>
    </location>
</feature>
<feature type="region of interest" description="Disordered" evidence="7">
    <location>
        <begin position="861"/>
        <end position="1071"/>
    </location>
</feature>
<keyword evidence="3 6" id="KW-0863">Zinc-finger</keyword>
<evidence type="ECO:0000256" key="4">
    <source>
        <dbReference type="ARBA" id="ARBA00022833"/>
    </source>
</evidence>
<dbReference type="Proteomes" id="UP000011087">
    <property type="component" value="Unassembled WGS sequence"/>
</dbReference>
<feature type="region of interest" description="Disordered" evidence="7">
    <location>
        <begin position="371"/>
        <end position="438"/>
    </location>
</feature>
<dbReference type="GO" id="GO:0006397">
    <property type="term" value="P:mRNA processing"/>
    <property type="evidence" value="ECO:0007669"/>
    <property type="project" value="InterPro"/>
</dbReference>
<reference evidence="12" key="2">
    <citation type="submission" date="2012-11" db="EMBL/GenBank/DDBJ databases">
        <authorList>
            <person name="Kuo A."/>
            <person name="Curtis B.A."/>
            <person name="Tanifuji G."/>
            <person name="Burki F."/>
            <person name="Gruber A."/>
            <person name="Irimia M."/>
            <person name="Maruyama S."/>
            <person name="Arias M.C."/>
            <person name="Ball S.G."/>
            <person name="Gile G.H."/>
            <person name="Hirakawa Y."/>
            <person name="Hopkins J.F."/>
            <person name="Rensing S.A."/>
            <person name="Schmutz J."/>
            <person name="Symeonidi A."/>
            <person name="Elias M."/>
            <person name="Eveleigh R.J."/>
            <person name="Herman E.K."/>
            <person name="Klute M.J."/>
            <person name="Nakayama T."/>
            <person name="Obornik M."/>
            <person name="Reyes-Prieto A."/>
            <person name="Armbrust E.V."/>
            <person name="Aves S.J."/>
            <person name="Beiko R.G."/>
            <person name="Coutinho P."/>
            <person name="Dacks J.B."/>
            <person name="Durnford D.G."/>
            <person name="Fast N.M."/>
            <person name="Green B.R."/>
            <person name="Grisdale C."/>
            <person name="Hempe F."/>
            <person name="Henrissat B."/>
            <person name="Hoppner M.P."/>
            <person name="Ishida K.-I."/>
            <person name="Kim E."/>
            <person name="Koreny L."/>
            <person name="Kroth P.G."/>
            <person name="Liu Y."/>
            <person name="Malik S.-B."/>
            <person name="Maier U.G."/>
            <person name="McRose D."/>
            <person name="Mock T."/>
            <person name="Neilson J.A."/>
            <person name="Onodera N.T."/>
            <person name="Poole A.M."/>
            <person name="Pritham E.J."/>
            <person name="Richards T.A."/>
            <person name="Rocap G."/>
            <person name="Roy S.W."/>
            <person name="Sarai C."/>
            <person name="Schaack S."/>
            <person name="Shirato S."/>
            <person name="Slamovits C.H."/>
            <person name="Spencer D.F."/>
            <person name="Suzuki S."/>
            <person name="Worden A.Z."/>
            <person name="Zauner S."/>
            <person name="Barry K."/>
            <person name="Bell C."/>
            <person name="Bharti A.K."/>
            <person name="Crow J.A."/>
            <person name="Grimwood J."/>
            <person name="Kramer R."/>
            <person name="Lindquist E."/>
            <person name="Lucas S."/>
            <person name="Salamov A."/>
            <person name="McFadden G.I."/>
            <person name="Lane C.E."/>
            <person name="Keeling P.J."/>
            <person name="Gray M.W."/>
            <person name="Grigoriev I.V."/>
            <person name="Archibald J.M."/>
        </authorList>
    </citation>
    <scope>NUCLEOTIDE SEQUENCE</scope>
    <source>
        <strain evidence="12">CCMP2712</strain>
    </source>
</reference>
<proteinExistence type="predicted"/>
<dbReference type="EMBL" id="JH993069">
    <property type="protein sequence ID" value="EKX36696.1"/>
    <property type="molecule type" value="Genomic_DNA"/>
</dbReference>
<feature type="region of interest" description="Disordered" evidence="7">
    <location>
        <begin position="784"/>
        <end position="846"/>
    </location>
</feature>
<dbReference type="GeneID" id="17293410"/>
<dbReference type="eggNOG" id="KOG0314">
    <property type="taxonomic scope" value="Eukaryota"/>
</dbReference>
<keyword evidence="12" id="KW-1185">Reference proteome</keyword>
<dbReference type="SUPFAM" id="SSF57850">
    <property type="entry name" value="RING/U-box"/>
    <property type="match status" value="1"/>
</dbReference>
<dbReference type="GO" id="GO:0006511">
    <property type="term" value="P:ubiquitin-dependent protein catabolic process"/>
    <property type="evidence" value="ECO:0007669"/>
    <property type="project" value="TreeGrafter"/>
</dbReference>
<evidence type="ECO:0000256" key="1">
    <source>
        <dbReference type="ARBA" id="ARBA00004123"/>
    </source>
</evidence>
<dbReference type="AlphaFoldDB" id="L1IKC8"/>
<dbReference type="PaxDb" id="55529-EKX36696"/>
<feature type="region of interest" description="Disordered" evidence="7">
    <location>
        <begin position="645"/>
        <end position="674"/>
    </location>
</feature>
<dbReference type="PANTHER" id="PTHR15439">
    <property type="entry name" value="RETINOBLASTOMA-BINDING PROTEIN 6"/>
    <property type="match status" value="1"/>
</dbReference>
<feature type="compositionally biased region" description="Basic and acidic residues" evidence="7">
    <location>
        <begin position="385"/>
        <end position="395"/>
    </location>
</feature>
<evidence type="ECO:0000259" key="8">
    <source>
        <dbReference type="PROSITE" id="PS50158"/>
    </source>
</evidence>
<evidence type="ECO:0000313" key="12">
    <source>
        <dbReference type="Proteomes" id="UP000011087"/>
    </source>
</evidence>
<feature type="compositionally biased region" description="Basic and acidic residues" evidence="7">
    <location>
        <begin position="834"/>
        <end position="845"/>
    </location>
</feature>
<evidence type="ECO:0000313" key="11">
    <source>
        <dbReference type="EnsemblProtists" id="EKX36696"/>
    </source>
</evidence>
<feature type="domain" description="DWNN" evidence="9">
    <location>
        <begin position="1"/>
        <end position="23"/>
    </location>
</feature>
<feature type="compositionally biased region" description="Basic and acidic residues" evidence="7">
    <location>
        <begin position="878"/>
        <end position="924"/>
    </location>
</feature>
<evidence type="ECO:0000256" key="5">
    <source>
        <dbReference type="ARBA" id="ARBA00023242"/>
    </source>
</evidence>
<dbReference type="GO" id="GO:0005634">
    <property type="term" value="C:nucleus"/>
    <property type="evidence" value="ECO:0007669"/>
    <property type="project" value="UniProtKB-SubCell"/>
</dbReference>
<dbReference type="OMA" id="IDENCHA"/>
<feature type="domain" description="CCHC-type" evidence="8">
    <location>
        <begin position="122"/>
        <end position="136"/>
    </location>
</feature>
<feature type="compositionally biased region" description="Polar residues" evidence="7">
    <location>
        <begin position="374"/>
        <end position="383"/>
    </location>
</feature>
<feature type="compositionally biased region" description="Basic and acidic residues" evidence="7">
    <location>
        <begin position="940"/>
        <end position="949"/>
    </location>
</feature>
<dbReference type="HOGENOM" id="CLU_285523_0_0_1"/>
<accession>L1IKC8</accession>
<reference evidence="11" key="3">
    <citation type="submission" date="2016-03" db="UniProtKB">
        <authorList>
            <consortium name="EnsemblProtists"/>
        </authorList>
    </citation>
    <scope>IDENTIFICATION</scope>
</reference>
<gene>
    <name evidence="10" type="ORF">GUITHDRAFT_117122</name>
</gene>
<dbReference type="GO" id="GO:0008270">
    <property type="term" value="F:zinc ion binding"/>
    <property type="evidence" value="ECO:0007669"/>
    <property type="project" value="UniProtKB-KW"/>
</dbReference>
<evidence type="ECO:0000256" key="7">
    <source>
        <dbReference type="SAM" id="MobiDB-lite"/>
    </source>
</evidence>
<keyword evidence="4" id="KW-0862">Zinc</keyword>
<comment type="subcellular location">
    <subcellularLocation>
        <location evidence="1">Nucleus</location>
    </subcellularLocation>
</comment>
<dbReference type="GO" id="GO:0061630">
    <property type="term" value="F:ubiquitin protein ligase activity"/>
    <property type="evidence" value="ECO:0007669"/>
    <property type="project" value="InterPro"/>
</dbReference>
<organism evidence="10">
    <name type="scientific">Guillardia theta (strain CCMP2712)</name>
    <name type="common">Cryptophyte</name>
    <dbReference type="NCBI Taxonomy" id="905079"/>
    <lineage>
        <taxon>Eukaryota</taxon>
        <taxon>Cryptophyceae</taxon>
        <taxon>Pyrenomonadales</taxon>
        <taxon>Geminigeraceae</taxon>
        <taxon>Guillardia</taxon>
    </lineage>
</organism>
<feature type="compositionally biased region" description="Basic and acidic residues" evidence="7">
    <location>
        <begin position="794"/>
        <end position="815"/>
    </location>
</feature>
<dbReference type="GO" id="GO:0016567">
    <property type="term" value="P:protein ubiquitination"/>
    <property type="evidence" value="ECO:0007669"/>
    <property type="project" value="InterPro"/>
</dbReference>
<feature type="region of interest" description="Disordered" evidence="7">
    <location>
        <begin position="286"/>
        <end position="319"/>
    </location>
</feature>
<feature type="compositionally biased region" description="Basic and acidic residues" evidence="7">
    <location>
        <begin position="981"/>
        <end position="1016"/>
    </location>
</feature>
<feature type="compositionally biased region" description="Basic residues" evidence="7">
    <location>
        <begin position="970"/>
        <end position="980"/>
    </location>
</feature>